<dbReference type="STRING" id="1123071.SAMN02745181_0595"/>
<dbReference type="InterPro" id="IPR013424">
    <property type="entry name" value="Ice-binding_C"/>
</dbReference>
<dbReference type="InParanoid" id="A0A1M6CXN3"/>
<organism evidence="3 4">
    <name type="scientific">Rubritalea squalenifaciens DSM 18772</name>
    <dbReference type="NCBI Taxonomy" id="1123071"/>
    <lineage>
        <taxon>Bacteria</taxon>
        <taxon>Pseudomonadati</taxon>
        <taxon>Verrucomicrobiota</taxon>
        <taxon>Verrucomicrobiia</taxon>
        <taxon>Verrucomicrobiales</taxon>
        <taxon>Rubritaleaceae</taxon>
        <taxon>Rubritalea</taxon>
    </lineage>
</organism>
<dbReference type="NCBIfam" id="TIGR02595">
    <property type="entry name" value="PEP_CTERM"/>
    <property type="match status" value="1"/>
</dbReference>
<proteinExistence type="predicted"/>
<protein>
    <submittedName>
        <fullName evidence="3">PEP-CTERM protein-sorting domain-containing protein</fullName>
    </submittedName>
</protein>
<feature type="chain" id="PRO_5012183794" evidence="1">
    <location>
        <begin position="29"/>
        <end position="281"/>
    </location>
</feature>
<dbReference type="AlphaFoldDB" id="A0A1M6CXN3"/>
<dbReference type="Proteomes" id="UP000184510">
    <property type="component" value="Unassembled WGS sequence"/>
</dbReference>
<evidence type="ECO:0000313" key="3">
    <source>
        <dbReference type="EMBL" id="SHI65756.1"/>
    </source>
</evidence>
<dbReference type="OrthoDB" id="1467228at2"/>
<keyword evidence="4" id="KW-1185">Reference proteome</keyword>
<evidence type="ECO:0000313" key="4">
    <source>
        <dbReference type="Proteomes" id="UP000184510"/>
    </source>
</evidence>
<gene>
    <name evidence="3" type="ORF">SAMN02745181_0595</name>
</gene>
<dbReference type="RefSeq" id="WP_143157993.1">
    <property type="nucleotide sequence ID" value="NZ_FQYR01000002.1"/>
</dbReference>
<evidence type="ECO:0000259" key="2">
    <source>
        <dbReference type="Pfam" id="PF07589"/>
    </source>
</evidence>
<feature type="signal peptide" evidence="1">
    <location>
        <begin position="1"/>
        <end position="28"/>
    </location>
</feature>
<accession>A0A1M6CXN3</accession>
<dbReference type="Pfam" id="PF07589">
    <property type="entry name" value="PEP-CTERM"/>
    <property type="match status" value="1"/>
</dbReference>
<reference evidence="3 4" key="1">
    <citation type="submission" date="2016-11" db="EMBL/GenBank/DDBJ databases">
        <authorList>
            <person name="Jaros S."/>
            <person name="Januszkiewicz K."/>
            <person name="Wedrychowicz H."/>
        </authorList>
    </citation>
    <scope>NUCLEOTIDE SEQUENCE [LARGE SCALE GENOMIC DNA]</scope>
    <source>
        <strain evidence="3 4">DSM 18772</strain>
    </source>
</reference>
<feature type="domain" description="Ice-binding protein C-terminal" evidence="2">
    <location>
        <begin position="258"/>
        <end position="280"/>
    </location>
</feature>
<name>A0A1M6CXN3_9BACT</name>
<sequence>MKNFNLTKCLVASAVAGGLSLAPNGAQAAVSSNDLAIIGADLTAKNGSEFFSWIALNDIAAGEVLYFTDSSYKSGGFEVKEGLFEYTVQAGGISAGTVIKVDNFNPPSGYTSPLNSAYHLNASIDFTTSGDQLLIFQDNDISDTAGFTALWAVNLNTDNWTFPGPESGQSWSELYPGLTEGVNALALGLGDQTGDDSEGARFVLPDSYGGNFVGTADELRALIQNEANWEKLAETSTSGGFNESADWVIEGIGNVTIIPEPSSTSLLFLGALGCLLRRKRS</sequence>
<keyword evidence="1" id="KW-0732">Signal</keyword>
<dbReference type="EMBL" id="FQYR01000002">
    <property type="protein sequence ID" value="SHI65756.1"/>
    <property type="molecule type" value="Genomic_DNA"/>
</dbReference>
<evidence type="ECO:0000256" key="1">
    <source>
        <dbReference type="SAM" id="SignalP"/>
    </source>
</evidence>